<dbReference type="SUPFAM" id="SSF48452">
    <property type="entry name" value="TPR-like"/>
    <property type="match status" value="1"/>
</dbReference>
<proteinExistence type="predicted"/>
<dbReference type="Pfam" id="PF01048">
    <property type="entry name" value="PNP_UDP_1"/>
    <property type="match status" value="1"/>
</dbReference>
<dbReference type="EMBL" id="KL647754">
    <property type="protein sequence ID" value="KEY73759.1"/>
    <property type="molecule type" value="Genomic_DNA"/>
</dbReference>
<dbReference type="HOGENOM" id="CLU_000288_125_3_1"/>
<protein>
    <recommendedName>
        <fullName evidence="2">Nucleoside phosphorylase domain-containing protein</fullName>
    </recommendedName>
</protein>
<feature type="domain" description="Nucleoside phosphorylase" evidence="2">
    <location>
        <begin position="15"/>
        <end position="312"/>
    </location>
</feature>
<dbReference type="GO" id="GO:0009116">
    <property type="term" value="P:nucleoside metabolic process"/>
    <property type="evidence" value="ECO:0007669"/>
    <property type="project" value="InterPro"/>
</dbReference>
<dbReference type="InterPro" id="IPR027417">
    <property type="entry name" value="P-loop_NTPase"/>
</dbReference>
<gene>
    <name evidence="3" type="ORF">S7711_10247</name>
</gene>
<evidence type="ECO:0000313" key="4">
    <source>
        <dbReference type="Proteomes" id="UP000028045"/>
    </source>
</evidence>
<dbReference type="InterPro" id="IPR053137">
    <property type="entry name" value="NLR-like"/>
</dbReference>
<dbReference type="GO" id="GO:0003824">
    <property type="term" value="F:catalytic activity"/>
    <property type="evidence" value="ECO:0007669"/>
    <property type="project" value="InterPro"/>
</dbReference>
<dbReference type="Gene3D" id="3.40.50.300">
    <property type="entry name" value="P-loop containing nucleotide triphosphate hydrolases"/>
    <property type="match status" value="1"/>
</dbReference>
<organism evidence="3 4">
    <name type="scientific">Stachybotrys chartarum (strain CBS 109288 / IBT 7711)</name>
    <name type="common">Toxic black mold</name>
    <name type="synonym">Stilbospora chartarum</name>
    <dbReference type="NCBI Taxonomy" id="1280523"/>
    <lineage>
        <taxon>Eukaryota</taxon>
        <taxon>Fungi</taxon>
        <taxon>Dikarya</taxon>
        <taxon>Ascomycota</taxon>
        <taxon>Pezizomycotina</taxon>
        <taxon>Sordariomycetes</taxon>
        <taxon>Hypocreomycetidae</taxon>
        <taxon>Hypocreales</taxon>
        <taxon>Stachybotryaceae</taxon>
        <taxon>Stachybotrys</taxon>
    </lineage>
</organism>
<dbReference type="PANTHER" id="PTHR46082">
    <property type="entry name" value="ATP/GTP-BINDING PROTEIN-RELATED"/>
    <property type="match status" value="1"/>
</dbReference>
<feature type="region of interest" description="Disordered" evidence="1">
    <location>
        <begin position="671"/>
        <end position="700"/>
    </location>
</feature>
<dbReference type="Pfam" id="PF13374">
    <property type="entry name" value="TPR_10"/>
    <property type="match status" value="2"/>
</dbReference>
<evidence type="ECO:0000313" key="3">
    <source>
        <dbReference type="EMBL" id="KEY73759.1"/>
    </source>
</evidence>
<evidence type="ECO:0000259" key="2">
    <source>
        <dbReference type="Pfam" id="PF01048"/>
    </source>
</evidence>
<name>A0A084B880_STACB</name>
<evidence type="ECO:0000256" key="1">
    <source>
        <dbReference type="SAM" id="MobiDB-lite"/>
    </source>
</evidence>
<dbReference type="SUPFAM" id="SSF52540">
    <property type="entry name" value="P-loop containing nucleoside triphosphate hydrolases"/>
    <property type="match status" value="1"/>
</dbReference>
<dbReference type="Proteomes" id="UP000028045">
    <property type="component" value="Unassembled WGS sequence"/>
</dbReference>
<dbReference type="SUPFAM" id="SSF53167">
    <property type="entry name" value="Purine and uridine phosphorylases"/>
    <property type="match status" value="1"/>
</dbReference>
<dbReference type="InterPro" id="IPR000845">
    <property type="entry name" value="Nucleoside_phosphorylase_d"/>
</dbReference>
<dbReference type="OrthoDB" id="626167at2759"/>
<dbReference type="AlphaFoldDB" id="A0A084B880"/>
<keyword evidence="4" id="KW-1185">Reference proteome</keyword>
<feature type="non-terminal residue" evidence="3">
    <location>
        <position position="941"/>
    </location>
</feature>
<sequence>MATLPQRPATRREFEIALICALTGEADAVAAVFDHHWDDDGPSYDKAPGDPNAYSTGVVGRHNVVLAHMPGMGTVNAAAVASNCRTSFPNIKLALVVGICGVTPFGGDRQPEIVLGDVVISDAVIQYDLGRQRPDRFVRKDTLLDSLGRPNMEIRALLAKLKGLRDRRALKANMVNYLDKLRADPDLHADYPGIQHDRLFESSYSHAREQVSCEELGCNGDLVPRTRLAGDPPQPDVHFGLIASSNTVMKSGAHRDAIAADEHVAAFEMEGVGVWDILPCLVIKGACDYADSHKNKKWQYYAAATAAACMKAFLHYWAPSPLAGQDRAPRSEGHAPTEIPPCPSIVIPFSRDQDFVNRGTAIDQGTVLDQIIQKRRRPGPRTALVGLGGVGKSQVAIEYTYRVREQSPETWVFWIHASNATRFEQSIRDIADCAKIYGRQNPKANIFQLVGGWLQDRTKGPWVLILDNLDDAQFLTSSSGGSGGDSGDGSVRPLLSYIPHCQHGSVLVTSRNRSAALEVVEESNIIEVEPMNVKDAVTLFGKKFHQPISDDAFELVTTLVDSLEYMPLAIVQAAAYISQRWPRCSFKQYLDDYQASDRKKTGLLSYEGGKLRRDANAKNSILITWQISFDHIRQVRQSAADLLSFMSFCDRQGIPEMLLRNHDPNKEVLSQELQRNSSEKGKDEYCWSEDDSSSLQSDSSDIDTFEDDVLLLRNYSFVTANEDGYTFEMHRLVQLAMLEWLELHKEKEKWRYQFLTKLCKEMPTGKYENWAICRTLFPHAQSAAAQIPKTRDSRREWATVLYRAAWYCLEMGNGIEAGRLSVLAMKARKRLLEADDEDVLWSMAMVAWAYRNQGQWKDAEELEVQVMETRKTKLGADHPDTLISMANLASTFWNQGRWKDAEELEVQVMETRKTKLRADHPDTLISMANLASTFWNQGRWK</sequence>
<dbReference type="InterPro" id="IPR011990">
    <property type="entry name" value="TPR-like_helical_dom_sf"/>
</dbReference>
<reference evidence="3 4" key="1">
    <citation type="journal article" date="2014" name="BMC Genomics">
        <title>Comparative genome sequencing reveals chemotype-specific gene clusters in the toxigenic black mold Stachybotrys.</title>
        <authorList>
            <person name="Semeiks J."/>
            <person name="Borek D."/>
            <person name="Otwinowski Z."/>
            <person name="Grishin N.V."/>
        </authorList>
    </citation>
    <scope>NUCLEOTIDE SEQUENCE [LARGE SCALE GENOMIC DNA]</scope>
    <source>
        <strain evidence="4">CBS 109288 / IBT 7711</strain>
    </source>
</reference>
<dbReference type="Gene3D" id="3.40.50.1580">
    <property type="entry name" value="Nucleoside phosphorylase domain"/>
    <property type="match status" value="1"/>
</dbReference>
<dbReference type="Gene3D" id="1.25.40.10">
    <property type="entry name" value="Tetratricopeptide repeat domain"/>
    <property type="match status" value="1"/>
</dbReference>
<dbReference type="PANTHER" id="PTHR46082:SF6">
    <property type="entry name" value="AAA+ ATPASE DOMAIN-CONTAINING PROTEIN-RELATED"/>
    <property type="match status" value="1"/>
</dbReference>
<dbReference type="InterPro" id="IPR035994">
    <property type="entry name" value="Nucleoside_phosphorylase_sf"/>
</dbReference>
<accession>A0A084B880</accession>